<sequence>MALSEVSFSQEVEESEPNNLPSVSFEEWITAIRKVWDQHSQEDRNLMTAANLEAIVNAGIKRKSNIALYGDYAIPNPDLEGTIILLKGN</sequence>
<protein>
    <submittedName>
        <fullName evidence="2">41557_t:CDS:1</fullName>
    </submittedName>
</protein>
<comment type="caution">
    <text evidence="2">The sequence shown here is derived from an EMBL/GenBank/DDBJ whole genome shotgun (WGS) entry which is preliminary data.</text>
</comment>
<evidence type="ECO:0000313" key="3">
    <source>
        <dbReference type="Proteomes" id="UP000789901"/>
    </source>
</evidence>
<feature type="region of interest" description="Disordered" evidence="1">
    <location>
        <begin position="1"/>
        <end position="20"/>
    </location>
</feature>
<organism evidence="2 3">
    <name type="scientific">Gigaspora margarita</name>
    <dbReference type="NCBI Taxonomy" id="4874"/>
    <lineage>
        <taxon>Eukaryota</taxon>
        <taxon>Fungi</taxon>
        <taxon>Fungi incertae sedis</taxon>
        <taxon>Mucoromycota</taxon>
        <taxon>Glomeromycotina</taxon>
        <taxon>Glomeromycetes</taxon>
        <taxon>Diversisporales</taxon>
        <taxon>Gigasporaceae</taxon>
        <taxon>Gigaspora</taxon>
    </lineage>
</organism>
<proteinExistence type="predicted"/>
<dbReference type="EMBL" id="CAJVQB010002534">
    <property type="protein sequence ID" value="CAG8578493.1"/>
    <property type="molecule type" value="Genomic_DNA"/>
</dbReference>
<keyword evidence="3" id="KW-1185">Reference proteome</keyword>
<accession>A0ABN7UGW8</accession>
<dbReference type="Proteomes" id="UP000789901">
    <property type="component" value="Unassembled WGS sequence"/>
</dbReference>
<feature type="compositionally biased region" description="Low complexity" evidence="1">
    <location>
        <begin position="1"/>
        <end position="10"/>
    </location>
</feature>
<evidence type="ECO:0000256" key="1">
    <source>
        <dbReference type="SAM" id="MobiDB-lite"/>
    </source>
</evidence>
<evidence type="ECO:0000313" key="2">
    <source>
        <dbReference type="EMBL" id="CAG8578493.1"/>
    </source>
</evidence>
<gene>
    <name evidence="2" type="ORF">GMARGA_LOCUS5832</name>
</gene>
<name>A0ABN7UGW8_GIGMA</name>
<reference evidence="2 3" key="1">
    <citation type="submission" date="2021-06" db="EMBL/GenBank/DDBJ databases">
        <authorList>
            <person name="Kallberg Y."/>
            <person name="Tangrot J."/>
            <person name="Rosling A."/>
        </authorList>
    </citation>
    <scope>NUCLEOTIDE SEQUENCE [LARGE SCALE GENOMIC DNA]</scope>
    <source>
        <strain evidence="2 3">120-4 pot B 10/14</strain>
    </source>
</reference>